<dbReference type="AlphaFoldDB" id="A0A644W0K6"/>
<comment type="caution">
    <text evidence="1">The sequence shown here is derived from an EMBL/GenBank/DDBJ whole genome shotgun (WGS) entry which is preliminary data.</text>
</comment>
<sequence length="120" mass="14774">MTETELNEVLLQIEQRRLEQLPSEPSRRGGRLYRQQQTVRKNDHLMRIVTMHYVPHAGYIDWGFDGDTLLHTGKYIKYPKNSNCQKWIKRETSRRIRCCKYTPRKGNFYRRLFDYWWTLY</sequence>
<accession>A0A644W0K6</accession>
<protein>
    <submittedName>
        <fullName evidence="1">Uncharacterized protein</fullName>
    </submittedName>
</protein>
<name>A0A644W0K6_9ZZZZ</name>
<gene>
    <name evidence="1" type="ORF">SDC9_43464</name>
</gene>
<proteinExistence type="predicted"/>
<reference evidence="1" key="1">
    <citation type="submission" date="2019-08" db="EMBL/GenBank/DDBJ databases">
        <authorList>
            <person name="Kucharzyk K."/>
            <person name="Murdoch R.W."/>
            <person name="Higgins S."/>
            <person name="Loffler F."/>
        </authorList>
    </citation>
    <scope>NUCLEOTIDE SEQUENCE</scope>
</reference>
<dbReference type="EMBL" id="VSSQ01000547">
    <property type="protein sequence ID" value="MPL97275.1"/>
    <property type="molecule type" value="Genomic_DNA"/>
</dbReference>
<organism evidence="1">
    <name type="scientific">bioreactor metagenome</name>
    <dbReference type="NCBI Taxonomy" id="1076179"/>
    <lineage>
        <taxon>unclassified sequences</taxon>
        <taxon>metagenomes</taxon>
        <taxon>ecological metagenomes</taxon>
    </lineage>
</organism>
<evidence type="ECO:0000313" key="1">
    <source>
        <dbReference type="EMBL" id="MPL97275.1"/>
    </source>
</evidence>